<organism evidence="13 14">
    <name type="scientific">Mycoplana azooxidifex</name>
    <dbReference type="NCBI Taxonomy" id="1636188"/>
    <lineage>
        <taxon>Bacteria</taxon>
        <taxon>Pseudomonadati</taxon>
        <taxon>Pseudomonadota</taxon>
        <taxon>Alphaproteobacteria</taxon>
        <taxon>Hyphomicrobiales</taxon>
        <taxon>Rhizobiaceae</taxon>
        <taxon>Mycoplana</taxon>
    </lineage>
</organism>
<feature type="binding site" evidence="9">
    <location>
        <position position="112"/>
    </location>
    <ligand>
        <name>Mg(2+)</name>
        <dbReference type="ChEBI" id="CHEBI:18420"/>
        <label>1</label>
    </ligand>
</feature>
<feature type="domain" description="Fructose-1-6-bisphosphatase class I N-terminal" evidence="11">
    <location>
        <begin position="35"/>
        <end position="190"/>
    </location>
</feature>
<evidence type="ECO:0000256" key="5">
    <source>
        <dbReference type="ARBA" id="ARBA00022723"/>
    </source>
</evidence>
<dbReference type="NCBIfam" id="NF006780">
    <property type="entry name" value="PRK09293.1-4"/>
    <property type="match status" value="1"/>
</dbReference>
<dbReference type="AlphaFoldDB" id="A0A7W6GJB7"/>
<dbReference type="EMBL" id="JACIEE010000006">
    <property type="protein sequence ID" value="MBB3977866.1"/>
    <property type="molecule type" value="Genomic_DNA"/>
</dbReference>
<evidence type="ECO:0000256" key="2">
    <source>
        <dbReference type="ARBA" id="ARBA00005215"/>
    </source>
</evidence>
<keyword evidence="6 9" id="KW-0378">Hydrolase</keyword>
<dbReference type="SUPFAM" id="SSF56655">
    <property type="entry name" value="Carbohydrate phosphatase"/>
    <property type="match status" value="1"/>
</dbReference>
<dbReference type="Proteomes" id="UP000574761">
    <property type="component" value="Unassembled WGS sequence"/>
</dbReference>
<feature type="binding site" evidence="9">
    <location>
        <begin position="113"/>
        <end position="116"/>
    </location>
    <ligand>
        <name>substrate</name>
    </ligand>
</feature>
<dbReference type="PANTHER" id="PTHR11556">
    <property type="entry name" value="FRUCTOSE-1,6-BISPHOSPHATASE-RELATED"/>
    <property type="match status" value="1"/>
</dbReference>
<keyword evidence="4 9" id="KW-0963">Cytoplasm</keyword>
<dbReference type="InterPro" id="IPR020548">
    <property type="entry name" value="Fructose_bisphosphatase_AS"/>
</dbReference>
<dbReference type="PRINTS" id="PR00115">
    <property type="entry name" value="F16BPHPHTASE"/>
</dbReference>
<dbReference type="GO" id="GO:0000287">
    <property type="term" value="F:magnesium ion binding"/>
    <property type="evidence" value="ECO:0007669"/>
    <property type="project" value="UniProtKB-UniRule"/>
</dbReference>
<dbReference type="Gene3D" id="3.40.190.80">
    <property type="match status" value="1"/>
</dbReference>
<evidence type="ECO:0000256" key="3">
    <source>
        <dbReference type="ARBA" id="ARBA00010941"/>
    </source>
</evidence>
<comment type="subunit">
    <text evidence="9">Homotetramer.</text>
</comment>
<evidence type="ECO:0000256" key="9">
    <source>
        <dbReference type="HAMAP-Rule" id="MF_01855"/>
    </source>
</evidence>
<evidence type="ECO:0000256" key="1">
    <source>
        <dbReference type="ARBA" id="ARBA00001273"/>
    </source>
</evidence>
<feature type="domain" description="Fructose-1-6-bisphosphatase class 1 C-terminal" evidence="12">
    <location>
        <begin position="195"/>
        <end position="328"/>
    </location>
</feature>
<dbReference type="InterPro" id="IPR044015">
    <property type="entry name" value="FBPase_C_dom"/>
</dbReference>
<comment type="caution">
    <text evidence="9">Lacks conserved residue(s) required for the propagation of feature annotation.</text>
</comment>
<dbReference type="GO" id="GO:0006002">
    <property type="term" value="P:fructose 6-phosphate metabolic process"/>
    <property type="evidence" value="ECO:0007669"/>
    <property type="project" value="TreeGrafter"/>
</dbReference>
<reference evidence="13 14" key="1">
    <citation type="submission" date="2020-08" db="EMBL/GenBank/DDBJ databases">
        <title>Genomic Encyclopedia of Type Strains, Phase IV (KMG-IV): sequencing the most valuable type-strain genomes for metagenomic binning, comparative biology and taxonomic classification.</title>
        <authorList>
            <person name="Goeker M."/>
        </authorList>
    </citation>
    <scope>NUCLEOTIDE SEQUENCE [LARGE SCALE GENOMIC DNA]</scope>
    <source>
        <strain evidence="13 14">DSM 100211</strain>
    </source>
</reference>
<accession>A0A7W6GJB7</accession>
<gene>
    <name evidence="9" type="primary">fbp</name>
    <name evidence="13" type="ORF">GGQ64_003080</name>
</gene>
<keyword evidence="7 9" id="KW-0460">Magnesium</keyword>
<name>A0A7W6GJB7_9HYPH</name>
<feature type="binding site" evidence="9">
    <location>
        <position position="110"/>
    </location>
    <ligand>
        <name>Mg(2+)</name>
        <dbReference type="ChEBI" id="CHEBI:18420"/>
        <label>2</label>
    </ligand>
</feature>
<dbReference type="RefSeq" id="WP_183805745.1">
    <property type="nucleotide sequence ID" value="NZ_JACIEE010000006.1"/>
</dbReference>
<dbReference type="PROSITE" id="PS00124">
    <property type="entry name" value="FBPASE"/>
    <property type="match status" value="1"/>
</dbReference>
<dbReference type="Gene3D" id="3.30.540.10">
    <property type="entry name" value="Fructose-1,6-Bisphosphatase, subunit A, domain 1"/>
    <property type="match status" value="1"/>
</dbReference>
<evidence type="ECO:0000256" key="10">
    <source>
        <dbReference type="RuleBase" id="RU000508"/>
    </source>
</evidence>
<dbReference type="GO" id="GO:0005986">
    <property type="term" value="P:sucrose biosynthetic process"/>
    <property type="evidence" value="ECO:0007669"/>
    <property type="project" value="TreeGrafter"/>
</dbReference>
<dbReference type="InterPro" id="IPR000146">
    <property type="entry name" value="FBPase_class-1"/>
</dbReference>
<dbReference type="PIRSF" id="PIRSF500210">
    <property type="entry name" value="FBPtase"/>
    <property type="match status" value="1"/>
</dbReference>
<feature type="binding site" evidence="9">
    <location>
        <position position="110"/>
    </location>
    <ligand>
        <name>Mg(2+)</name>
        <dbReference type="ChEBI" id="CHEBI:18420"/>
        <label>1</label>
    </ligand>
</feature>
<dbReference type="CDD" id="cd00354">
    <property type="entry name" value="FBPase"/>
    <property type="match status" value="1"/>
</dbReference>
<evidence type="ECO:0000259" key="11">
    <source>
        <dbReference type="Pfam" id="PF00316"/>
    </source>
</evidence>
<dbReference type="GO" id="GO:0030388">
    <property type="term" value="P:fructose 1,6-bisphosphate metabolic process"/>
    <property type="evidence" value="ECO:0007669"/>
    <property type="project" value="TreeGrafter"/>
</dbReference>
<dbReference type="FunFam" id="3.40.190.80:FF:000011">
    <property type="entry name" value="Fructose-1,6-bisphosphatase class 1"/>
    <property type="match status" value="1"/>
</dbReference>
<proteinExistence type="inferred from homology"/>
<dbReference type="GO" id="GO:0005829">
    <property type="term" value="C:cytosol"/>
    <property type="evidence" value="ECO:0007669"/>
    <property type="project" value="TreeGrafter"/>
</dbReference>
<comment type="cofactor">
    <cofactor evidence="9">
        <name>Mg(2+)</name>
        <dbReference type="ChEBI" id="CHEBI:18420"/>
    </cofactor>
    <text evidence="9">Binds 2 magnesium ions per subunit.</text>
</comment>
<dbReference type="PANTHER" id="PTHR11556:SF35">
    <property type="entry name" value="SEDOHEPTULOSE-1,7-BISPHOSPHATASE, CHLOROPLASTIC"/>
    <property type="match status" value="1"/>
</dbReference>
<keyword evidence="5 9" id="KW-0479">Metal-binding</keyword>
<keyword evidence="8 9" id="KW-0119">Carbohydrate metabolism</keyword>
<comment type="caution">
    <text evidence="13">The sequence shown here is derived from an EMBL/GenBank/DDBJ whole genome shotgun (WGS) entry which is preliminary data.</text>
</comment>
<feature type="binding site" evidence="9">
    <location>
        <position position="113"/>
    </location>
    <ligand>
        <name>Mg(2+)</name>
        <dbReference type="ChEBI" id="CHEBI:18420"/>
        <label>2</label>
    </ligand>
</feature>
<dbReference type="PIRSF" id="PIRSF000904">
    <property type="entry name" value="FBPtase_SBPase"/>
    <property type="match status" value="1"/>
</dbReference>
<evidence type="ECO:0000259" key="12">
    <source>
        <dbReference type="Pfam" id="PF18913"/>
    </source>
</evidence>
<dbReference type="GO" id="GO:0042132">
    <property type="term" value="F:fructose 1,6-bisphosphate 1-phosphatase activity"/>
    <property type="evidence" value="ECO:0007669"/>
    <property type="project" value="UniProtKB-UniRule"/>
</dbReference>
<feature type="binding site" evidence="9">
    <location>
        <position position="91"/>
    </location>
    <ligand>
        <name>Mg(2+)</name>
        <dbReference type="ChEBI" id="CHEBI:18420"/>
        <label>1</label>
    </ligand>
</feature>
<dbReference type="Pfam" id="PF18913">
    <property type="entry name" value="FBPase_C"/>
    <property type="match status" value="1"/>
</dbReference>
<feature type="binding site" evidence="9">
    <location>
        <begin position="257"/>
        <end position="259"/>
    </location>
    <ligand>
        <name>substrate</name>
    </ligand>
</feature>
<comment type="subcellular location">
    <subcellularLocation>
        <location evidence="9">Cytoplasm</location>
    </subcellularLocation>
</comment>
<dbReference type="Pfam" id="PF00316">
    <property type="entry name" value="FBPase"/>
    <property type="match status" value="1"/>
</dbReference>
<evidence type="ECO:0000256" key="7">
    <source>
        <dbReference type="ARBA" id="ARBA00022842"/>
    </source>
</evidence>
<evidence type="ECO:0000313" key="14">
    <source>
        <dbReference type="Proteomes" id="UP000574761"/>
    </source>
</evidence>
<dbReference type="InterPro" id="IPR028343">
    <property type="entry name" value="FBPtase"/>
</dbReference>
<evidence type="ECO:0000313" key="13">
    <source>
        <dbReference type="EMBL" id="MBB3977866.1"/>
    </source>
</evidence>
<dbReference type="InterPro" id="IPR033391">
    <property type="entry name" value="FBPase_N"/>
</dbReference>
<sequence length="349" mass="37041">MTSPTLDAFLDTHVGSGAPLGEAVSLTVRRLASAAVALCGTIEQGPLGKAVAEGRGHAGPSGDVPKELDLLADALFIDAMRQAPVCLYASEELEDAVLLDPAAPLAVAVDPLDGSSNIDTNAPIGTIFSILPKAGDPVGERSASFFQGGDAQLAAGFFIYGPQLALVLSVGSGTHIFVFSSAGGVFVQAHGGLVIPARAQEFAINTANYRHWDEAVRLYVDDCLKGTEGPREREFNMRWVAAVAADAYRILIRGGVYLYPGDSRRGYAEGRLRLVYEANPIAFLIEQAGGAATDTINRILDLTPRSLHQRVPLVFGSAREVARIGRYHTEPSNIAERAPLFSNRGLFRA</sequence>
<protein>
    <recommendedName>
        <fullName evidence="9">Fructose-1,6-bisphosphatase class 1</fullName>
        <shortName evidence="9">FBPase class 1</shortName>
        <ecNumber evidence="9">3.1.3.11</ecNumber>
    </recommendedName>
    <alternativeName>
        <fullName evidence="9">D-fructose-1,6-bisphosphate 1-phosphohydrolase class 1</fullName>
    </alternativeName>
</protein>
<comment type="pathway">
    <text evidence="2">Carbohydrate biosynthesis; Calvin cycle.</text>
</comment>
<evidence type="ECO:0000256" key="6">
    <source>
        <dbReference type="ARBA" id="ARBA00022801"/>
    </source>
</evidence>
<dbReference type="HAMAP" id="MF_01855">
    <property type="entry name" value="FBPase_class1"/>
    <property type="match status" value="1"/>
</dbReference>
<comment type="catalytic activity">
    <reaction evidence="1 9">
        <text>beta-D-fructose 1,6-bisphosphate + H2O = beta-D-fructose 6-phosphate + phosphate</text>
        <dbReference type="Rhea" id="RHEA:11064"/>
        <dbReference type="ChEBI" id="CHEBI:15377"/>
        <dbReference type="ChEBI" id="CHEBI:32966"/>
        <dbReference type="ChEBI" id="CHEBI:43474"/>
        <dbReference type="ChEBI" id="CHEBI:57634"/>
        <dbReference type="EC" id="3.1.3.11"/>
    </reaction>
</comment>
<feature type="binding site" evidence="9">
    <location>
        <position position="277"/>
    </location>
    <ligand>
        <name>Mg(2+)</name>
        <dbReference type="ChEBI" id="CHEBI:18420"/>
        <label>2</label>
    </ligand>
</feature>
<comment type="similarity">
    <text evidence="3 9 10">Belongs to the FBPase class 1 family.</text>
</comment>
<keyword evidence="14" id="KW-1185">Reference proteome</keyword>
<evidence type="ECO:0000256" key="8">
    <source>
        <dbReference type="ARBA" id="ARBA00023277"/>
    </source>
</evidence>
<feature type="binding site" evidence="9">
    <location>
        <position position="205"/>
    </location>
    <ligand>
        <name>substrate</name>
    </ligand>
</feature>
<dbReference type="GO" id="GO:0006000">
    <property type="term" value="P:fructose metabolic process"/>
    <property type="evidence" value="ECO:0007669"/>
    <property type="project" value="TreeGrafter"/>
</dbReference>
<dbReference type="EC" id="3.1.3.11" evidence="9"/>
<evidence type="ECO:0000256" key="4">
    <source>
        <dbReference type="ARBA" id="ARBA00022490"/>
    </source>
</evidence>
<dbReference type="GO" id="GO:0006094">
    <property type="term" value="P:gluconeogenesis"/>
    <property type="evidence" value="ECO:0007669"/>
    <property type="project" value="UniProtKB-UniRule"/>
</dbReference>